<sequence>MTQARYAELVSLIEYHNRRYHELDDPEISDAAYDTLTRELRQLEAEHPEWVLPQSPTQKVGGAPGATFAPIRHPTPMTSLDNAFSDEDLAAFDERLARALSGAVRSAAGERPGFTYACELKIDGLSVNLYYRDGQLQWAATRGNGQVGEDVTPNVLTIASIPRELPGHAGELEVRGEVFLSREEFVRLNEEAEEAGLPLLKNPRNGAAGALRQKDWRVTASRRLQAYFYGVGKRDGVNATTQSELLGWLQSAGFPVSPDFRRVANWQEAAQFHHEVTARRSQLPFDADGTVIKLDDLQLQGEAGFTSRAPRWAIAYKFPAEEAQTRVLNITVSVGRTGRLNPLAHLEPRLIEGTTVSKATLHNEDFIKRLDLRVGDSVMVHKSGGIIPEIIRVLPEARGAASVPFEFPSHCPECHHEVVRAEGGAATVCPNPACPAQVYERLRHYVSRGAMDIRGLGERIIEILVQQGLARDAADLYRLDLATLAGLERLGEKSAGKILAQIEESKTRPLARLINALGISFVGERNAQALERAFPDLSAIASATQEELARVSGLGETIARSVHSALSDPAMQDLVARLEAAGVNTRSTSVRAGAQLAGLTFVITGTLSRPREEIREHLERHGARVSGSVTKKTSFVLAGEDAGSKLARARELERPVLDEDALGALLSERGVQLLD</sequence>
<evidence type="ECO:0000259" key="15">
    <source>
        <dbReference type="PROSITE" id="PS50172"/>
    </source>
</evidence>
<dbReference type="PROSITE" id="PS01055">
    <property type="entry name" value="DNA_LIGASE_N1"/>
    <property type="match status" value="1"/>
</dbReference>
<evidence type="ECO:0000256" key="6">
    <source>
        <dbReference type="ARBA" id="ARBA00022723"/>
    </source>
</evidence>
<dbReference type="InterPro" id="IPR012340">
    <property type="entry name" value="NA-bd_OB-fold"/>
</dbReference>
<dbReference type="KEGG" id="dpd:Deipe_3669"/>
<comment type="catalytic activity">
    <reaction evidence="12 14">
        <text>NAD(+) + (deoxyribonucleotide)n-3'-hydroxyl + 5'-phospho-(deoxyribonucleotide)m = (deoxyribonucleotide)n+m + AMP + beta-nicotinamide D-nucleotide.</text>
        <dbReference type="EC" id="6.5.1.2"/>
    </reaction>
</comment>
<protein>
    <recommendedName>
        <fullName evidence="3 14">DNA ligase</fullName>
        <ecNumber evidence="2 14">6.5.1.2</ecNumber>
    </recommendedName>
    <alternativeName>
        <fullName evidence="14">Polydeoxyribonucleotide synthase [NAD(+)]</fullName>
    </alternativeName>
</protein>
<keyword evidence="11 14" id="KW-0234">DNA repair</keyword>
<dbReference type="Gene3D" id="6.20.10.30">
    <property type="match status" value="1"/>
</dbReference>
<feature type="binding site" evidence="14">
    <location>
        <position position="411"/>
    </location>
    <ligand>
        <name>Zn(2+)</name>
        <dbReference type="ChEBI" id="CHEBI:29105"/>
    </ligand>
</feature>
<dbReference type="FunFam" id="2.40.50.140:FF:000012">
    <property type="entry name" value="DNA ligase"/>
    <property type="match status" value="1"/>
</dbReference>
<dbReference type="InterPro" id="IPR003583">
    <property type="entry name" value="Hlx-hairpin-Hlx_DNA-bd_motif"/>
</dbReference>
<dbReference type="SUPFAM" id="SSF52113">
    <property type="entry name" value="BRCT domain"/>
    <property type="match status" value="1"/>
</dbReference>
<accession>L0A7T2</accession>
<comment type="cofactor">
    <cofactor evidence="14">
        <name>Mg(2+)</name>
        <dbReference type="ChEBI" id="CHEBI:18420"/>
    </cofactor>
    <cofactor evidence="14">
        <name>Mn(2+)</name>
        <dbReference type="ChEBI" id="CHEBI:29035"/>
    </cofactor>
</comment>
<dbReference type="GO" id="GO:0046872">
    <property type="term" value="F:metal ion binding"/>
    <property type="evidence" value="ECO:0007669"/>
    <property type="project" value="UniProtKB-KW"/>
</dbReference>
<feature type="binding site" evidence="14">
    <location>
        <position position="414"/>
    </location>
    <ligand>
        <name>Zn(2+)</name>
        <dbReference type="ChEBI" id="CHEBI:29105"/>
    </ligand>
</feature>
<feature type="binding site" evidence="14">
    <location>
        <position position="142"/>
    </location>
    <ligand>
        <name>NAD(+)</name>
        <dbReference type="ChEBI" id="CHEBI:57540"/>
    </ligand>
</feature>
<feature type="binding site" evidence="14">
    <location>
        <position position="434"/>
    </location>
    <ligand>
        <name>Zn(2+)</name>
        <dbReference type="ChEBI" id="CHEBI:29105"/>
    </ligand>
</feature>
<dbReference type="SMART" id="SM00532">
    <property type="entry name" value="LIGANc"/>
    <property type="match status" value="1"/>
</dbReference>
<dbReference type="GO" id="GO:0003911">
    <property type="term" value="F:DNA ligase (NAD+) activity"/>
    <property type="evidence" value="ECO:0007669"/>
    <property type="project" value="UniProtKB-UniRule"/>
</dbReference>
<evidence type="ECO:0000256" key="1">
    <source>
        <dbReference type="ARBA" id="ARBA00004067"/>
    </source>
</evidence>
<dbReference type="SUPFAM" id="SSF56091">
    <property type="entry name" value="DNA ligase/mRNA capping enzyme, catalytic domain"/>
    <property type="match status" value="1"/>
</dbReference>
<dbReference type="GO" id="GO:0006281">
    <property type="term" value="P:DNA repair"/>
    <property type="evidence" value="ECO:0007669"/>
    <property type="project" value="UniProtKB-KW"/>
</dbReference>
<dbReference type="CDD" id="cd00114">
    <property type="entry name" value="LIGANc"/>
    <property type="match status" value="1"/>
</dbReference>
<dbReference type="Gene3D" id="3.30.470.30">
    <property type="entry name" value="DNA ligase/mRNA capping enzyme"/>
    <property type="match status" value="1"/>
</dbReference>
<dbReference type="InterPro" id="IPR004149">
    <property type="entry name" value="Znf_DNAligase_C4"/>
</dbReference>
<dbReference type="SUPFAM" id="SSF50249">
    <property type="entry name" value="Nucleic acid-binding proteins"/>
    <property type="match status" value="1"/>
</dbReference>
<dbReference type="Pfam" id="PF14520">
    <property type="entry name" value="HHH_5"/>
    <property type="match status" value="1"/>
</dbReference>
<comment type="similarity">
    <text evidence="13 14">Belongs to the NAD-dependent DNA ligase family. LigA subfamily.</text>
</comment>
<dbReference type="PANTHER" id="PTHR23389:SF9">
    <property type="entry name" value="DNA LIGASE"/>
    <property type="match status" value="1"/>
</dbReference>
<proteinExistence type="inferred from homology"/>
<keyword evidence="7 14" id="KW-0227">DNA damage</keyword>
<keyword evidence="6 14" id="KW-0479">Metal-binding</keyword>
<feature type="binding site" evidence="14">
    <location>
        <position position="429"/>
    </location>
    <ligand>
        <name>Zn(2+)</name>
        <dbReference type="ChEBI" id="CHEBI:29105"/>
    </ligand>
</feature>
<dbReference type="Pfam" id="PF03120">
    <property type="entry name" value="OB_DNA_ligase"/>
    <property type="match status" value="1"/>
</dbReference>
<keyword evidence="17" id="KW-1185">Reference proteome</keyword>
<dbReference type="Proteomes" id="UP000010467">
    <property type="component" value="Chromosome"/>
</dbReference>
<dbReference type="FunFam" id="1.10.150.20:FF:000007">
    <property type="entry name" value="DNA ligase"/>
    <property type="match status" value="1"/>
</dbReference>
<reference evidence="17" key="1">
    <citation type="submission" date="2012-03" db="EMBL/GenBank/DDBJ databases">
        <title>Complete sequence of chromosome of Deinococcus peraridilitoris DSM 19664.</title>
        <authorList>
            <person name="Lucas S."/>
            <person name="Copeland A."/>
            <person name="Lapidus A."/>
            <person name="Glavina del Rio T."/>
            <person name="Dalin E."/>
            <person name="Tice H."/>
            <person name="Bruce D."/>
            <person name="Goodwin L."/>
            <person name="Pitluck S."/>
            <person name="Peters L."/>
            <person name="Mikhailova N."/>
            <person name="Lu M."/>
            <person name="Kyrpides N."/>
            <person name="Mavromatis K."/>
            <person name="Ivanova N."/>
            <person name="Brettin T."/>
            <person name="Detter J.C."/>
            <person name="Han C."/>
            <person name="Larimer F."/>
            <person name="Land M."/>
            <person name="Hauser L."/>
            <person name="Markowitz V."/>
            <person name="Cheng J.-F."/>
            <person name="Hugenholtz P."/>
            <person name="Woyke T."/>
            <person name="Wu D."/>
            <person name="Pukall R."/>
            <person name="Steenblock K."/>
            <person name="Brambilla E."/>
            <person name="Klenk H.-P."/>
            <person name="Eisen J.A."/>
        </authorList>
    </citation>
    <scope>NUCLEOTIDE SEQUENCE [LARGE SCALE GENOMIC DNA]</scope>
    <source>
        <strain evidence="17">DSM 19664 / LMG 22246 / CIP 109416 / KR-200</strain>
    </source>
</reference>
<dbReference type="InterPro" id="IPR010994">
    <property type="entry name" value="RuvA_2-like"/>
</dbReference>
<dbReference type="Pfam" id="PF00533">
    <property type="entry name" value="BRCT"/>
    <property type="match status" value="1"/>
</dbReference>
<evidence type="ECO:0000256" key="14">
    <source>
        <dbReference type="HAMAP-Rule" id="MF_01588"/>
    </source>
</evidence>
<dbReference type="SMART" id="SM00292">
    <property type="entry name" value="BRCT"/>
    <property type="match status" value="1"/>
</dbReference>
<evidence type="ECO:0000256" key="11">
    <source>
        <dbReference type="ARBA" id="ARBA00023204"/>
    </source>
</evidence>
<dbReference type="Gene3D" id="1.10.150.20">
    <property type="entry name" value="5' to 3' exonuclease, C-terminal subdomain"/>
    <property type="match status" value="2"/>
</dbReference>
<dbReference type="Pfam" id="PF03119">
    <property type="entry name" value="DNA_ligase_ZBD"/>
    <property type="match status" value="1"/>
</dbReference>
<keyword evidence="5 14" id="KW-0235">DNA replication</keyword>
<dbReference type="eggNOG" id="COG0272">
    <property type="taxonomic scope" value="Bacteria"/>
</dbReference>
<dbReference type="PROSITE" id="PS50172">
    <property type="entry name" value="BRCT"/>
    <property type="match status" value="1"/>
</dbReference>
<dbReference type="InterPro" id="IPR041663">
    <property type="entry name" value="DisA/LigA_HHH"/>
</dbReference>
<dbReference type="HOGENOM" id="CLU_007764_2_1_0"/>
<feature type="binding site" evidence="14">
    <location>
        <position position="317"/>
    </location>
    <ligand>
        <name>NAD(+)</name>
        <dbReference type="ChEBI" id="CHEBI:57540"/>
    </ligand>
</feature>
<dbReference type="NCBIfam" id="NF005932">
    <property type="entry name" value="PRK07956.1"/>
    <property type="match status" value="1"/>
</dbReference>
<feature type="binding site" evidence="14">
    <location>
        <position position="177"/>
    </location>
    <ligand>
        <name>NAD(+)</name>
        <dbReference type="ChEBI" id="CHEBI:57540"/>
    </ligand>
</feature>
<dbReference type="InterPro" id="IPR013840">
    <property type="entry name" value="DNAligase_N"/>
</dbReference>
<dbReference type="OrthoDB" id="9759736at2"/>
<dbReference type="GO" id="GO:0005829">
    <property type="term" value="C:cytosol"/>
    <property type="evidence" value="ECO:0007669"/>
    <property type="project" value="TreeGrafter"/>
</dbReference>
<dbReference type="PIRSF" id="PIRSF001604">
    <property type="entry name" value="LigA"/>
    <property type="match status" value="1"/>
</dbReference>
<evidence type="ECO:0000256" key="9">
    <source>
        <dbReference type="ARBA" id="ARBA00022842"/>
    </source>
</evidence>
<dbReference type="InterPro" id="IPR036420">
    <property type="entry name" value="BRCT_dom_sf"/>
</dbReference>
<dbReference type="InterPro" id="IPR004150">
    <property type="entry name" value="NAD_DNA_ligase_OB"/>
</dbReference>
<feature type="active site" description="N6-AMP-lysine intermediate" evidence="14">
    <location>
        <position position="121"/>
    </location>
</feature>
<evidence type="ECO:0000256" key="12">
    <source>
        <dbReference type="ARBA" id="ARBA00034005"/>
    </source>
</evidence>
<keyword evidence="14" id="KW-0464">Manganese</keyword>
<keyword evidence="10 14" id="KW-0520">NAD</keyword>
<dbReference type="InterPro" id="IPR018239">
    <property type="entry name" value="DNA_ligase_AS"/>
</dbReference>
<organism evidence="16 17">
    <name type="scientific">Deinococcus peraridilitoris (strain DSM 19664 / LMG 22246 / CIP 109416 / KR-200)</name>
    <dbReference type="NCBI Taxonomy" id="937777"/>
    <lineage>
        <taxon>Bacteria</taxon>
        <taxon>Thermotogati</taxon>
        <taxon>Deinococcota</taxon>
        <taxon>Deinococci</taxon>
        <taxon>Deinococcales</taxon>
        <taxon>Deinococcaceae</taxon>
        <taxon>Deinococcus</taxon>
    </lineage>
</organism>
<evidence type="ECO:0000256" key="10">
    <source>
        <dbReference type="ARBA" id="ARBA00023027"/>
    </source>
</evidence>
<gene>
    <name evidence="14" type="primary">ligA</name>
    <name evidence="16" type="ordered locus">Deipe_3669</name>
</gene>
<evidence type="ECO:0000313" key="17">
    <source>
        <dbReference type="Proteomes" id="UP000010467"/>
    </source>
</evidence>
<keyword evidence="4 14" id="KW-0436">Ligase</keyword>
<evidence type="ECO:0000256" key="3">
    <source>
        <dbReference type="ARBA" id="ARBA00013308"/>
    </source>
</evidence>
<dbReference type="Gene3D" id="3.40.50.10190">
    <property type="entry name" value="BRCT domain"/>
    <property type="match status" value="1"/>
</dbReference>
<name>L0A7T2_DEIPD</name>
<dbReference type="Pfam" id="PF12826">
    <property type="entry name" value="HHH_2"/>
    <property type="match status" value="1"/>
</dbReference>
<evidence type="ECO:0000256" key="5">
    <source>
        <dbReference type="ARBA" id="ARBA00022705"/>
    </source>
</evidence>
<dbReference type="AlphaFoldDB" id="L0A7T2"/>
<dbReference type="Gene3D" id="2.40.50.140">
    <property type="entry name" value="Nucleic acid-binding proteins"/>
    <property type="match status" value="1"/>
</dbReference>
<dbReference type="Gene3D" id="1.10.287.610">
    <property type="entry name" value="Helix hairpin bin"/>
    <property type="match status" value="1"/>
</dbReference>
<evidence type="ECO:0000256" key="2">
    <source>
        <dbReference type="ARBA" id="ARBA00012722"/>
    </source>
</evidence>
<evidence type="ECO:0000256" key="4">
    <source>
        <dbReference type="ARBA" id="ARBA00022598"/>
    </source>
</evidence>
<feature type="domain" description="BRCT" evidence="15">
    <location>
        <begin position="591"/>
        <end position="675"/>
    </location>
</feature>
<feature type="binding site" evidence="14">
    <location>
        <begin position="30"/>
        <end position="34"/>
    </location>
    <ligand>
        <name>NAD(+)</name>
        <dbReference type="ChEBI" id="CHEBI:57540"/>
    </ligand>
</feature>
<feature type="binding site" evidence="14">
    <location>
        <position position="293"/>
    </location>
    <ligand>
        <name>NAD(+)</name>
        <dbReference type="ChEBI" id="CHEBI:57540"/>
    </ligand>
</feature>
<feature type="binding site" evidence="14">
    <location>
        <position position="119"/>
    </location>
    <ligand>
        <name>NAD(+)</name>
        <dbReference type="ChEBI" id="CHEBI:57540"/>
    </ligand>
</feature>
<dbReference type="STRING" id="937777.Deipe_3669"/>
<comment type="function">
    <text evidence="1 14">DNA ligase that catalyzes the formation of phosphodiester linkages between 5'-phosphoryl and 3'-hydroxyl groups in double-stranded DNA using NAD as a coenzyme and as the energy source for the reaction. It is essential for DNA replication and repair of damaged DNA.</text>
</comment>
<dbReference type="RefSeq" id="WP_015237391.1">
    <property type="nucleotide sequence ID" value="NC_019793.1"/>
</dbReference>
<dbReference type="GO" id="GO:0006260">
    <property type="term" value="P:DNA replication"/>
    <property type="evidence" value="ECO:0007669"/>
    <property type="project" value="UniProtKB-KW"/>
</dbReference>
<keyword evidence="8 14" id="KW-0862">Zinc</keyword>
<evidence type="ECO:0000313" key="16">
    <source>
        <dbReference type="EMBL" id="AFZ69095.1"/>
    </source>
</evidence>
<dbReference type="HAMAP" id="MF_01588">
    <property type="entry name" value="DNA_ligase_A"/>
    <property type="match status" value="1"/>
</dbReference>
<dbReference type="SMART" id="SM00278">
    <property type="entry name" value="HhH1"/>
    <property type="match status" value="2"/>
</dbReference>
<dbReference type="PATRIC" id="fig|937777.3.peg.3680"/>
<dbReference type="GO" id="GO:0003677">
    <property type="term" value="F:DNA binding"/>
    <property type="evidence" value="ECO:0007669"/>
    <property type="project" value="InterPro"/>
</dbReference>
<evidence type="ECO:0000256" key="7">
    <source>
        <dbReference type="ARBA" id="ARBA00022763"/>
    </source>
</evidence>
<dbReference type="Pfam" id="PF01653">
    <property type="entry name" value="DNA_ligase_aden"/>
    <property type="match status" value="1"/>
</dbReference>
<dbReference type="EC" id="6.5.1.2" evidence="2 14"/>
<dbReference type="InterPro" id="IPR001679">
    <property type="entry name" value="DNA_ligase"/>
</dbReference>
<evidence type="ECO:0000256" key="8">
    <source>
        <dbReference type="ARBA" id="ARBA00022833"/>
    </source>
</evidence>
<dbReference type="NCBIfam" id="TIGR00575">
    <property type="entry name" value="dnlj"/>
    <property type="match status" value="1"/>
</dbReference>
<dbReference type="PANTHER" id="PTHR23389">
    <property type="entry name" value="CHROMOSOME TRANSMISSION FIDELITY FACTOR 18"/>
    <property type="match status" value="1"/>
</dbReference>
<dbReference type="InterPro" id="IPR001357">
    <property type="entry name" value="BRCT_dom"/>
</dbReference>
<dbReference type="SUPFAM" id="SSF47781">
    <property type="entry name" value="RuvA domain 2-like"/>
    <property type="match status" value="1"/>
</dbReference>
<dbReference type="InterPro" id="IPR013839">
    <property type="entry name" value="DNAligase_adenylation"/>
</dbReference>
<dbReference type="EMBL" id="CP003382">
    <property type="protein sequence ID" value="AFZ69095.1"/>
    <property type="molecule type" value="Genomic_DNA"/>
</dbReference>
<feature type="binding site" evidence="14">
    <location>
        <begin position="79"/>
        <end position="80"/>
    </location>
    <ligand>
        <name>NAD(+)</name>
        <dbReference type="ChEBI" id="CHEBI:57540"/>
    </ligand>
</feature>
<keyword evidence="9 14" id="KW-0460">Magnesium</keyword>
<evidence type="ECO:0000256" key="13">
    <source>
        <dbReference type="ARBA" id="ARBA00060881"/>
    </source>
</evidence>